<dbReference type="EMBL" id="JADBGF010000001">
    <property type="protein sequence ID" value="MBE1602922.1"/>
    <property type="molecule type" value="Genomic_DNA"/>
</dbReference>
<dbReference type="RefSeq" id="WP_257034236.1">
    <property type="nucleotide sequence ID" value="NZ_JADBGF010000001.1"/>
</dbReference>
<sequence length="42" mass="4693">MLGARMTDSTLGKRSCLRWKRVEMISTELFPAPGGWPLSGRV</sequence>
<comment type="caution">
    <text evidence="1">The sequence shown here is derived from an EMBL/GenBank/DDBJ whole genome shotgun (WGS) entry which is preliminary data.</text>
</comment>
<evidence type="ECO:0000313" key="2">
    <source>
        <dbReference type="Proteomes" id="UP000629287"/>
    </source>
</evidence>
<evidence type="ECO:0000313" key="1">
    <source>
        <dbReference type="EMBL" id="MBE1602922.1"/>
    </source>
</evidence>
<proteinExistence type="predicted"/>
<dbReference type="AlphaFoldDB" id="A0A8I0PEY0"/>
<gene>
    <name evidence="1" type="ORF">H4687_009051</name>
</gene>
<name>A0A8I0PEY0_9ACTN</name>
<accession>A0A8I0PEY0</accession>
<reference evidence="1 2" key="1">
    <citation type="submission" date="2020-10" db="EMBL/GenBank/DDBJ databases">
        <title>Sequencing the genomes of 1000 actinobacteria strains.</title>
        <authorList>
            <person name="Klenk H.-P."/>
        </authorList>
    </citation>
    <scope>NUCLEOTIDE SEQUENCE [LARGE SCALE GENOMIC DNA]</scope>
    <source>
        <strain evidence="1 2">DSM 41803</strain>
    </source>
</reference>
<keyword evidence="2" id="KW-1185">Reference proteome</keyword>
<dbReference type="Proteomes" id="UP000629287">
    <property type="component" value="Unassembled WGS sequence"/>
</dbReference>
<organism evidence="1 2">
    <name type="scientific">Streptomyces stelliscabiei</name>
    <dbReference type="NCBI Taxonomy" id="146820"/>
    <lineage>
        <taxon>Bacteria</taxon>
        <taxon>Bacillati</taxon>
        <taxon>Actinomycetota</taxon>
        <taxon>Actinomycetes</taxon>
        <taxon>Kitasatosporales</taxon>
        <taxon>Streptomycetaceae</taxon>
        <taxon>Streptomyces</taxon>
    </lineage>
</organism>
<dbReference type="GeneID" id="86833919"/>
<protein>
    <submittedName>
        <fullName evidence="1">Uncharacterized protein</fullName>
    </submittedName>
</protein>